<gene>
    <name evidence="1" type="ORF">SG34_011275</name>
</gene>
<organism evidence="1 2">
    <name type="scientific">Thalassomonas viridans</name>
    <dbReference type="NCBI Taxonomy" id="137584"/>
    <lineage>
        <taxon>Bacteria</taxon>
        <taxon>Pseudomonadati</taxon>
        <taxon>Pseudomonadota</taxon>
        <taxon>Gammaproteobacteria</taxon>
        <taxon>Alteromonadales</taxon>
        <taxon>Colwelliaceae</taxon>
        <taxon>Thalassomonas</taxon>
    </lineage>
</organism>
<accession>A0AAF0CBG6</accession>
<dbReference type="RefSeq" id="WP_044837894.1">
    <property type="nucleotide sequence ID" value="NZ_CP059733.1"/>
</dbReference>
<dbReference type="EMBL" id="CP059733">
    <property type="protein sequence ID" value="WDE07411.1"/>
    <property type="molecule type" value="Genomic_DNA"/>
</dbReference>
<keyword evidence="2" id="KW-1185">Reference proteome</keyword>
<dbReference type="AlphaFoldDB" id="A0AAF0CBG6"/>
<protein>
    <submittedName>
        <fullName evidence="1">Lipase chaperone</fullName>
    </submittedName>
</protein>
<dbReference type="Proteomes" id="UP000032352">
    <property type="component" value="Chromosome"/>
</dbReference>
<reference evidence="1 2" key="1">
    <citation type="journal article" date="2015" name="Genome Announc.">
        <title>Draft Genome Sequences of Marine Isolates of Thalassomonas viridans and Thalassomonas actiniarum.</title>
        <authorList>
            <person name="Olonade I."/>
            <person name="van Zyl L.J."/>
            <person name="Trindade M."/>
        </authorList>
    </citation>
    <scope>NUCLEOTIDE SEQUENCE [LARGE SCALE GENOMIC DNA]</scope>
    <source>
        <strain evidence="1 2">XOM25</strain>
    </source>
</reference>
<evidence type="ECO:0000313" key="2">
    <source>
        <dbReference type="Proteomes" id="UP000032352"/>
    </source>
</evidence>
<sequence length="191" mass="20941">MNLFYSVLTSSAVVLTVWGSALIQPKTAQAALQKSTTVDIQAVAEPAIKATQPPAPAAAMPASIAGITLRLKLSEVTTVWQTFNQAQALHNRLKAQPENVYVLYRQFSGDFQQADITIGYDAKMLSGADNSIQLDPGRYTTLLPSGKYNEHQLLQAWQKINYLKTPHSVVEIHRLNPAGEAKSTQMLVSYQ</sequence>
<reference evidence="1 2" key="2">
    <citation type="journal article" date="2022" name="Mar. Drugs">
        <title>Bioassay-Guided Fractionation Leads to the Detection of Cholic Acid Generated by the Rare Thalassomonas sp.</title>
        <authorList>
            <person name="Pheiffer F."/>
            <person name="Schneider Y.K."/>
            <person name="Hansen E.H."/>
            <person name="Andersen J.H."/>
            <person name="Isaksson J."/>
            <person name="Busche T."/>
            <person name="R C."/>
            <person name="Kalinowski J."/>
            <person name="Zyl L.V."/>
            <person name="Trindade M."/>
        </authorList>
    </citation>
    <scope>NUCLEOTIDE SEQUENCE [LARGE SCALE GENOMIC DNA]</scope>
    <source>
        <strain evidence="1 2">XOM25</strain>
    </source>
</reference>
<name>A0AAF0CBG6_9GAMM</name>
<evidence type="ECO:0000313" key="1">
    <source>
        <dbReference type="EMBL" id="WDE07411.1"/>
    </source>
</evidence>
<proteinExistence type="predicted"/>
<dbReference type="KEGG" id="tvd:SG34_011275"/>